<keyword evidence="2" id="KW-0732">Signal</keyword>
<feature type="compositionally biased region" description="Basic and acidic residues" evidence="1">
    <location>
        <begin position="257"/>
        <end position="267"/>
    </location>
</feature>
<dbReference type="AlphaFoldDB" id="A0A7V1LKH3"/>
<feature type="chain" id="PRO_5030874610" evidence="2">
    <location>
        <begin position="26"/>
        <end position="427"/>
    </location>
</feature>
<evidence type="ECO:0000256" key="1">
    <source>
        <dbReference type="SAM" id="MobiDB-lite"/>
    </source>
</evidence>
<feature type="compositionally biased region" description="Basic residues" evidence="1">
    <location>
        <begin position="349"/>
        <end position="370"/>
    </location>
</feature>
<feature type="signal peptide" evidence="2">
    <location>
        <begin position="1"/>
        <end position="25"/>
    </location>
</feature>
<feature type="compositionally biased region" description="Basic and acidic residues" evidence="1">
    <location>
        <begin position="276"/>
        <end position="285"/>
    </location>
</feature>
<feature type="compositionally biased region" description="Polar residues" evidence="1">
    <location>
        <begin position="212"/>
        <end position="226"/>
    </location>
</feature>
<feature type="compositionally biased region" description="Basic and acidic residues" evidence="1">
    <location>
        <begin position="319"/>
        <end position="333"/>
    </location>
</feature>
<dbReference type="PROSITE" id="PS51257">
    <property type="entry name" value="PROKAR_LIPOPROTEIN"/>
    <property type="match status" value="1"/>
</dbReference>
<evidence type="ECO:0000256" key="2">
    <source>
        <dbReference type="SAM" id="SignalP"/>
    </source>
</evidence>
<proteinExistence type="predicted"/>
<sequence>MKKKILYTIPLIASFLLSSCYTQFAVPREKANDYVVREERYRMARDQERRQETVADSSQAYGYDYDDLYGQEESYDDYGDVYITEYDINVLPAVRAYRYSVYTPWYTSSIYRPWHRYGHFRHGFYFDYYSDYYAYAPYDFWYDDYWYGPYGYPTVVVGVFPGYYDPWYPGGYYDPYYYGGGYVYTPSKPRKARSFTTDGSTLRKDRRRHVTSNRNTTGTMVASTPRTGRRPASVRPVTAKRGGDTDVRQRRNPRVKKSPERFREKRLTGRRPGLTAERRGTERREKKIIRNNTRRNYERSYYDMSKRTRTTKKTPALRKSGERRRGTVVTDRRTKVKTQKTRTSTQVKSKSKPVKRSAKKSYTRSTRSKKSSSYTPRSSGHSSGRSGYRSSGGHSRSSYSPRSSSGRSGSSRSSGSRSSSSSGRRHR</sequence>
<comment type="caution">
    <text evidence="3">The sequence shown here is derived from an EMBL/GenBank/DDBJ whole genome shotgun (WGS) entry which is preliminary data.</text>
</comment>
<protein>
    <submittedName>
        <fullName evidence="3">Uncharacterized protein</fullName>
    </submittedName>
</protein>
<reference evidence="3" key="1">
    <citation type="journal article" date="2020" name="mSystems">
        <title>Genome- and Community-Level Interaction Insights into Carbon Utilization and Element Cycling Functions of Hydrothermarchaeota in Hydrothermal Sediment.</title>
        <authorList>
            <person name="Zhou Z."/>
            <person name="Liu Y."/>
            <person name="Xu W."/>
            <person name="Pan J."/>
            <person name="Luo Z.H."/>
            <person name="Li M."/>
        </authorList>
    </citation>
    <scope>NUCLEOTIDE SEQUENCE [LARGE SCALE GENOMIC DNA]</scope>
    <source>
        <strain evidence="3">HyVt-456</strain>
    </source>
</reference>
<feature type="compositionally biased region" description="Basic and acidic residues" evidence="1">
    <location>
        <begin position="295"/>
        <end position="306"/>
    </location>
</feature>
<gene>
    <name evidence="3" type="ORF">ENJ10_02935</name>
</gene>
<evidence type="ECO:0000313" key="3">
    <source>
        <dbReference type="EMBL" id="HED09618.1"/>
    </source>
</evidence>
<dbReference type="Proteomes" id="UP000886005">
    <property type="component" value="Unassembled WGS sequence"/>
</dbReference>
<dbReference type="EMBL" id="DRLD01000073">
    <property type="protein sequence ID" value="HED09618.1"/>
    <property type="molecule type" value="Genomic_DNA"/>
</dbReference>
<name>A0A7V1LKH3_CALAY</name>
<accession>A0A7V1LKH3</accession>
<feature type="compositionally biased region" description="Basic residues" evidence="1">
    <location>
        <begin position="307"/>
        <end position="316"/>
    </location>
</feature>
<feature type="compositionally biased region" description="Low complexity" evidence="1">
    <location>
        <begin position="371"/>
        <end position="427"/>
    </location>
</feature>
<organism evidence="3">
    <name type="scientific">Caldithrix abyssi</name>
    <dbReference type="NCBI Taxonomy" id="187145"/>
    <lineage>
        <taxon>Bacteria</taxon>
        <taxon>Pseudomonadati</taxon>
        <taxon>Calditrichota</taxon>
        <taxon>Calditrichia</taxon>
        <taxon>Calditrichales</taxon>
        <taxon>Calditrichaceae</taxon>
        <taxon>Caldithrix</taxon>
    </lineage>
</organism>
<feature type="region of interest" description="Disordered" evidence="1">
    <location>
        <begin position="192"/>
        <end position="427"/>
    </location>
</feature>